<dbReference type="Gene3D" id="3.40.50.300">
    <property type="entry name" value="P-loop containing nucleotide triphosphate hydrolases"/>
    <property type="match status" value="1"/>
</dbReference>
<dbReference type="InterPro" id="IPR027417">
    <property type="entry name" value="P-loop_NTPase"/>
</dbReference>
<protein>
    <submittedName>
        <fullName evidence="2">Sulfotransferase domain-containing protein</fullName>
    </submittedName>
</protein>
<dbReference type="KEGG" id="tsph:KIH39_02790"/>
<evidence type="ECO:0000313" key="2">
    <source>
        <dbReference type="EMBL" id="QVL32865.1"/>
    </source>
</evidence>
<accession>A0A8E6B692</accession>
<dbReference type="GO" id="GO:0008146">
    <property type="term" value="F:sulfotransferase activity"/>
    <property type="evidence" value="ECO:0007669"/>
    <property type="project" value="InterPro"/>
</dbReference>
<evidence type="ECO:0000313" key="3">
    <source>
        <dbReference type="Proteomes" id="UP000676194"/>
    </source>
</evidence>
<dbReference type="Pfam" id="PF00685">
    <property type="entry name" value="Sulfotransfer_1"/>
    <property type="match status" value="1"/>
</dbReference>
<keyword evidence="3" id="KW-1185">Reference proteome</keyword>
<gene>
    <name evidence="2" type="ORF">KIH39_02790</name>
</gene>
<organism evidence="2 3">
    <name type="scientific">Telmatocola sphagniphila</name>
    <dbReference type="NCBI Taxonomy" id="1123043"/>
    <lineage>
        <taxon>Bacteria</taxon>
        <taxon>Pseudomonadati</taxon>
        <taxon>Planctomycetota</taxon>
        <taxon>Planctomycetia</taxon>
        <taxon>Gemmatales</taxon>
        <taxon>Gemmataceae</taxon>
    </lineage>
</organism>
<dbReference type="SUPFAM" id="SSF52540">
    <property type="entry name" value="P-loop containing nucleoside triphosphate hydrolases"/>
    <property type="match status" value="1"/>
</dbReference>
<dbReference type="InterPro" id="IPR000863">
    <property type="entry name" value="Sulfotransferase_dom"/>
</dbReference>
<dbReference type="RefSeq" id="WP_213497755.1">
    <property type="nucleotide sequence ID" value="NZ_CP074694.1"/>
</dbReference>
<evidence type="ECO:0000259" key="1">
    <source>
        <dbReference type="Pfam" id="PF00685"/>
    </source>
</evidence>
<dbReference type="AlphaFoldDB" id="A0A8E6B692"/>
<sequence length="351" mass="40050">MDVLNPRDNAESAPKIRLAIISTPRSGNTWLSSLLSQFYGLPILARHAMNASDWASLPSELVFQYHTRRDSETVEFLQKEGFRVITLGRHPIDTLISILHFSWYEHDTEYWLMGRGGSEASIRASMPRSLSFLDYARGERARELLSVSSDWWDFPGVLAFKYEDMVADVRGCLETFQQEIGPSRCTSLEEVLERNTLAHFQKYSVTHHFWKGKPGLWRELLPEAETTILRPALRPFAEKIGYSLEPDATLDARTADANWVKFVGEELGSTITKFRRNHLQADQRSAELHKACESLAEQLQTYQKLNGLPIQFANAVKSFTERHPQVSGILRRIFKIPGRLIFGTIPSEPAK</sequence>
<dbReference type="EMBL" id="CP074694">
    <property type="protein sequence ID" value="QVL32865.1"/>
    <property type="molecule type" value="Genomic_DNA"/>
</dbReference>
<reference evidence="2" key="1">
    <citation type="submission" date="2021-05" db="EMBL/GenBank/DDBJ databases">
        <title>Complete genome sequence of the cellulolytic planctomycete Telmatocola sphagniphila SP2T and characterization of the first cellulase from planctomycetes.</title>
        <authorList>
            <person name="Rakitin A.L."/>
            <person name="Beletsky A.V."/>
            <person name="Naumoff D.G."/>
            <person name="Kulichevskaya I.S."/>
            <person name="Mardanov A.V."/>
            <person name="Ravin N.V."/>
            <person name="Dedysh S.N."/>
        </authorList>
    </citation>
    <scope>NUCLEOTIDE SEQUENCE</scope>
    <source>
        <strain evidence="2">SP2T</strain>
    </source>
</reference>
<name>A0A8E6B692_9BACT</name>
<feature type="domain" description="Sulfotransferase" evidence="1">
    <location>
        <begin position="18"/>
        <end position="205"/>
    </location>
</feature>
<dbReference type="Proteomes" id="UP000676194">
    <property type="component" value="Chromosome"/>
</dbReference>
<proteinExistence type="predicted"/>